<sequence length="82" mass="8983">MVKDETDALGIFYVFDADLFKGPGYRSAVVVAHAPVRLYRHDLVGDDFVSGRPAQGLFCKCLAHKIYPPSAALYFAAALAFM</sequence>
<comment type="caution">
    <text evidence="1">The sequence shown here is derived from an EMBL/GenBank/DDBJ whole genome shotgun (WGS) entry which is preliminary data.</text>
</comment>
<reference evidence="1" key="1">
    <citation type="submission" date="2019-08" db="EMBL/GenBank/DDBJ databases">
        <authorList>
            <person name="Kucharzyk K."/>
            <person name="Murdoch R.W."/>
            <person name="Higgins S."/>
            <person name="Loffler F."/>
        </authorList>
    </citation>
    <scope>NUCLEOTIDE SEQUENCE</scope>
</reference>
<gene>
    <name evidence="1" type="ORF">SDC9_105165</name>
</gene>
<evidence type="ECO:0000313" key="1">
    <source>
        <dbReference type="EMBL" id="MPM58334.1"/>
    </source>
</evidence>
<organism evidence="1">
    <name type="scientific">bioreactor metagenome</name>
    <dbReference type="NCBI Taxonomy" id="1076179"/>
    <lineage>
        <taxon>unclassified sequences</taxon>
        <taxon>metagenomes</taxon>
        <taxon>ecological metagenomes</taxon>
    </lineage>
</organism>
<protein>
    <submittedName>
        <fullName evidence="1">Uncharacterized protein</fullName>
    </submittedName>
</protein>
<proteinExistence type="predicted"/>
<dbReference type="EMBL" id="VSSQ01016709">
    <property type="protein sequence ID" value="MPM58334.1"/>
    <property type="molecule type" value="Genomic_DNA"/>
</dbReference>
<name>A0A645B9I3_9ZZZZ</name>
<dbReference type="AlphaFoldDB" id="A0A645B9I3"/>
<accession>A0A645B9I3</accession>